<protein>
    <recommendedName>
        <fullName evidence="12">DNA 3'-5' helicase</fullName>
        <ecNumber evidence="12">5.6.2.4</ecNumber>
    </recommendedName>
</protein>
<keyword evidence="3" id="KW-0227">DNA damage</keyword>
<evidence type="ECO:0000256" key="11">
    <source>
        <dbReference type="ARBA" id="ARBA00034617"/>
    </source>
</evidence>
<dbReference type="Pfam" id="PF12705">
    <property type="entry name" value="PDDEXK_1"/>
    <property type="match status" value="1"/>
</dbReference>
<dbReference type="EMBL" id="JBHSAP010000009">
    <property type="protein sequence ID" value="MFC4076877.1"/>
    <property type="molecule type" value="Genomic_DNA"/>
</dbReference>
<dbReference type="InterPro" id="IPR027417">
    <property type="entry name" value="P-loop_NTPase"/>
</dbReference>
<keyword evidence="2 14" id="KW-0547">Nucleotide-binding</keyword>
<keyword evidence="18" id="KW-1185">Reference proteome</keyword>
<sequence length="1188" mass="134823">MARFHLTAEQREAIDSLDQDCIVTAGAGSGKTRVLVERFLSILERHLDEPDPLDNVVAITFTEKAATEMKERVRNGAAERMEQAQQDGRIKESEGWYRMVSGMDRARISTIHSFCARLLRDFPVEANVDPDFRILDDPQSDRLLNEAVHRVLPAVVPTGRTNGELPSPLERVVTLWGVQGSIHRLTLLYREMTTYGWEPADLDLRTRKHLQETGRRLIRKEAELLRQVVDAGDKILSLSGGKRCTRFQEEWPRLKEALEEARNAADRIGPLTEVKKLTGGNWGRKEEILQPRDRLKSLCEECLAAAGGNAWLPEEKIVLQELLTAVEEIHRGYLCLKAEAGGLDFDELQVRAVRLLRDHPAVVRRVRERVRYLMVDEYQDTNEAQKMLTDLLCPGPHGEHVPGKLFVVGDPKQSIYRFRGADVSVFRRTREEILAEGGKEVSLLDNFRSEGSLVNFVNVLFSGLMSNDPRDDNHYRAAGANRQAEGDTRVEMLTLPPSAEEGKGEHRELETAAIARRIRQLVDEGIPPGDVAVLFQAMTHVKILEEALIAQGVPCYVVKGSGFFERQEITDVLHLLRLLADPSDRLALTGLLRSPFCAVSDETLLRICSKQGWERELSAWAETEGLAPEEQEKLLRFAAYLSRWRYLQGRITVAELLERALEESAYRHVVWALPQGEQARANLDKFLRLTRTWQTDAPYSVHTVLQNVNLLIQRQARETEAAVEAEEGNSVKLMTIHQAKGLEFPVVIVPDLSRRPPREMPDLRVDRESGLVIRLADLRLDRVETYRWREVKEKEERFDREESVRHFYVAITRAEDRIILSGLPQKHRGVEKGEGILSADTWSKWLDALLGYDRIDWEKGTWGFPNEGPCIQVEAFSEAEVTEEDVVPSLLDQGWLEKPVDEGGSSLPSLTIAAPRGWTEADNQEVSVTDLTLLSNCPRKFYYTYHLGLSPLEEEKVLPTEAVGKQGEETGAYRLDPRMKGQIVHKLLEVIPSVPPAPEELDLLCREALDQWGVAASQRQKALAELLPMVETYLSSRFYRELPRLTGLKQEARFIGRTQGLEIEGIIDRLHCTSEGEWELIDYKTNDVDANSVASMAAEYLPQLRLYALAAQEEWGIRVDRAILYFLKPDQVVSHEVTSEWLREAEATLDELACLLKQGSTIEDFFPRPGKRCGYCGYRRICEAGFRV</sequence>
<dbReference type="SUPFAM" id="SSF52540">
    <property type="entry name" value="P-loop containing nucleoside triphosphate hydrolases"/>
    <property type="match status" value="1"/>
</dbReference>
<dbReference type="SUPFAM" id="SSF52980">
    <property type="entry name" value="Restriction endonuclease-like"/>
    <property type="match status" value="1"/>
</dbReference>
<feature type="domain" description="UvrD-like helicase C-terminal" evidence="16">
    <location>
        <begin position="466"/>
        <end position="741"/>
    </location>
</feature>
<evidence type="ECO:0000256" key="9">
    <source>
        <dbReference type="ARBA" id="ARBA00023204"/>
    </source>
</evidence>
<evidence type="ECO:0000313" key="17">
    <source>
        <dbReference type="EMBL" id="MFC4076877.1"/>
    </source>
</evidence>
<keyword evidence="8" id="KW-0238">DNA-binding</keyword>
<keyword evidence="7 14" id="KW-0067">ATP-binding</keyword>
<evidence type="ECO:0000256" key="2">
    <source>
        <dbReference type="ARBA" id="ARBA00022741"/>
    </source>
</evidence>
<evidence type="ECO:0000256" key="3">
    <source>
        <dbReference type="ARBA" id="ARBA00022763"/>
    </source>
</evidence>
<dbReference type="Gene3D" id="3.40.50.300">
    <property type="entry name" value="P-loop containing nucleotide triphosphate hydrolases"/>
    <property type="match status" value="4"/>
</dbReference>
<dbReference type="PROSITE" id="PS51217">
    <property type="entry name" value="UVRD_HELICASE_CTER"/>
    <property type="match status" value="1"/>
</dbReference>
<evidence type="ECO:0000256" key="13">
    <source>
        <dbReference type="ARBA" id="ARBA00048988"/>
    </source>
</evidence>
<proteinExistence type="predicted"/>
<evidence type="ECO:0000313" key="18">
    <source>
        <dbReference type="Proteomes" id="UP001595843"/>
    </source>
</evidence>
<keyword evidence="9" id="KW-0234">DNA repair</keyword>
<dbReference type="Gene3D" id="1.10.486.10">
    <property type="entry name" value="PCRA, domain 4"/>
    <property type="match status" value="1"/>
</dbReference>
<dbReference type="PANTHER" id="PTHR11070">
    <property type="entry name" value="UVRD / RECB / PCRA DNA HELICASE FAMILY MEMBER"/>
    <property type="match status" value="1"/>
</dbReference>
<feature type="domain" description="UvrD-like helicase ATP-binding" evidence="15">
    <location>
        <begin position="4"/>
        <end position="450"/>
    </location>
</feature>
<evidence type="ECO:0000256" key="12">
    <source>
        <dbReference type="ARBA" id="ARBA00034808"/>
    </source>
</evidence>
<evidence type="ECO:0000256" key="4">
    <source>
        <dbReference type="ARBA" id="ARBA00022801"/>
    </source>
</evidence>
<evidence type="ECO:0000256" key="8">
    <source>
        <dbReference type="ARBA" id="ARBA00023125"/>
    </source>
</evidence>
<evidence type="ECO:0000256" key="14">
    <source>
        <dbReference type="PROSITE-ProRule" id="PRU00560"/>
    </source>
</evidence>
<reference evidence="18" key="1">
    <citation type="journal article" date="2019" name="Int. J. Syst. Evol. Microbiol.">
        <title>The Global Catalogue of Microorganisms (GCM) 10K type strain sequencing project: providing services to taxonomists for standard genome sequencing and annotation.</title>
        <authorList>
            <consortium name="The Broad Institute Genomics Platform"/>
            <consortium name="The Broad Institute Genome Sequencing Center for Infectious Disease"/>
            <person name="Wu L."/>
            <person name="Ma J."/>
        </authorList>
    </citation>
    <scope>NUCLEOTIDE SEQUENCE [LARGE SCALE GENOMIC DNA]</scope>
    <source>
        <strain evidence="18">IBRC-M 10813</strain>
    </source>
</reference>
<keyword evidence="1" id="KW-0540">Nuclease</keyword>
<organism evidence="17 18">
    <name type="scientific">Salinithrix halophila</name>
    <dbReference type="NCBI Taxonomy" id="1485204"/>
    <lineage>
        <taxon>Bacteria</taxon>
        <taxon>Bacillati</taxon>
        <taxon>Bacillota</taxon>
        <taxon>Bacilli</taxon>
        <taxon>Bacillales</taxon>
        <taxon>Thermoactinomycetaceae</taxon>
        <taxon>Salinithrix</taxon>
    </lineage>
</organism>
<comment type="catalytic activity">
    <reaction evidence="13">
        <text>ATP + H2O = ADP + phosphate + H(+)</text>
        <dbReference type="Rhea" id="RHEA:13065"/>
        <dbReference type="ChEBI" id="CHEBI:15377"/>
        <dbReference type="ChEBI" id="CHEBI:15378"/>
        <dbReference type="ChEBI" id="CHEBI:30616"/>
        <dbReference type="ChEBI" id="CHEBI:43474"/>
        <dbReference type="ChEBI" id="CHEBI:456216"/>
        <dbReference type="EC" id="5.6.2.4"/>
    </reaction>
</comment>
<keyword evidence="6" id="KW-0269">Exonuclease</keyword>
<evidence type="ECO:0000259" key="15">
    <source>
        <dbReference type="PROSITE" id="PS51198"/>
    </source>
</evidence>
<dbReference type="Gene3D" id="3.90.320.10">
    <property type="match status" value="1"/>
</dbReference>
<dbReference type="EC" id="5.6.2.4" evidence="12"/>
<gene>
    <name evidence="17" type="ORF">ACFOUO_08640</name>
</gene>
<dbReference type="Proteomes" id="UP001595843">
    <property type="component" value="Unassembled WGS sequence"/>
</dbReference>
<accession>A0ABV8JD82</accession>
<evidence type="ECO:0000256" key="1">
    <source>
        <dbReference type="ARBA" id="ARBA00022722"/>
    </source>
</evidence>
<evidence type="ECO:0000256" key="5">
    <source>
        <dbReference type="ARBA" id="ARBA00022806"/>
    </source>
</evidence>
<dbReference type="InterPro" id="IPR000212">
    <property type="entry name" value="DNA_helicase_UvrD/REP"/>
</dbReference>
<dbReference type="InterPro" id="IPR011335">
    <property type="entry name" value="Restrct_endonuc-II-like"/>
</dbReference>
<dbReference type="Pfam" id="PF13361">
    <property type="entry name" value="UvrD_C"/>
    <property type="match status" value="1"/>
</dbReference>
<evidence type="ECO:0000256" key="10">
    <source>
        <dbReference type="ARBA" id="ARBA00023235"/>
    </source>
</evidence>
<dbReference type="InterPro" id="IPR014017">
    <property type="entry name" value="DNA_helicase_UvrD-like_C"/>
</dbReference>
<dbReference type="InterPro" id="IPR011604">
    <property type="entry name" value="PDDEXK-like_dom_sf"/>
</dbReference>
<comment type="catalytic activity">
    <reaction evidence="11">
        <text>Couples ATP hydrolysis with the unwinding of duplex DNA by translocating in the 3'-5' direction.</text>
        <dbReference type="EC" id="5.6.2.4"/>
    </reaction>
</comment>
<dbReference type="Pfam" id="PF00580">
    <property type="entry name" value="UvrD-helicase"/>
    <property type="match status" value="1"/>
</dbReference>
<evidence type="ECO:0000256" key="7">
    <source>
        <dbReference type="ARBA" id="ARBA00022840"/>
    </source>
</evidence>
<keyword evidence="10" id="KW-0413">Isomerase</keyword>
<dbReference type="PROSITE" id="PS51198">
    <property type="entry name" value="UVRD_HELICASE_ATP_BIND"/>
    <property type="match status" value="1"/>
</dbReference>
<comment type="caution">
    <text evidence="17">The sequence shown here is derived from an EMBL/GenBank/DDBJ whole genome shotgun (WGS) entry which is preliminary data.</text>
</comment>
<keyword evidence="4 14" id="KW-0378">Hydrolase</keyword>
<evidence type="ECO:0000256" key="6">
    <source>
        <dbReference type="ARBA" id="ARBA00022839"/>
    </source>
</evidence>
<dbReference type="RefSeq" id="WP_380704210.1">
    <property type="nucleotide sequence ID" value="NZ_JBHSAP010000009.1"/>
</dbReference>
<dbReference type="InterPro" id="IPR014016">
    <property type="entry name" value="UvrD-like_ATP-bd"/>
</dbReference>
<name>A0ABV8JD82_9BACL</name>
<keyword evidence="5 14" id="KW-0347">Helicase</keyword>
<dbReference type="PANTHER" id="PTHR11070:SF48">
    <property type="entry name" value="ATP-DEPENDENT HELICASE_NUCLEASE SUBUNIT A"/>
    <property type="match status" value="1"/>
</dbReference>
<dbReference type="InterPro" id="IPR038726">
    <property type="entry name" value="PDDEXK_AddAB-type"/>
</dbReference>
<feature type="binding site" evidence="14">
    <location>
        <begin position="25"/>
        <end position="32"/>
    </location>
    <ligand>
        <name>ATP</name>
        <dbReference type="ChEBI" id="CHEBI:30616"/>
    </ligand>
</feature>
<evidence type="ECO:0000259" key="16">
    <source>
        <dbReference type="PROSITE" id="PS51217"/>
    </source>
</evidence>